<dbReference type="SUPFAM" id="SSF53850">
    <property type="entry name" value="Periplasmic binding protein-like II"/>
    <property type="match status" value="1"/>
</dbReference>
<feature type="domain" description="ABC-type glycine betaine transport system substrate-binding" evidence="1">
    <location>
        <begin position="25"/>
        <end position="274"/>
    </location>
</feature>
<dbReference type="KEGG" id="palw:PSAL_001770"/>
<protein>
    <recommendedName>
        <fullName evidence="1">ABC-type glycine betaine transport system substrate-binding domain-containing protein</fullName>
    </recommendedName>
</protein>
<dbReference type="NCBIfam" id="TIGR03414">
    <property type="entry name" value="ABC_choline_bnd"/>
    <property type="match status" value="1"/>
</dbReference>
<dbReference type="EMBL" id="CP060436">
    <property type="protein sequence ID" value="QPM88974.1"/>
    <property type="molecule type" value="Genomic_DNA"/>
</dbReference>
<dbReference type="Gene3D" id="3.40.190.10">
    <property type="entry name" value="Periplasmic binding protein-like II"/>
    <property type="match status" value="1"/>
</dbReference>
<dbReference type="Pfam" id="PF04069">
    <property type="entry name" value="OpuAC"/>
    <property type="match status" value="1"/>
</dbReference>
<organism evidence="2 3">
    <name type="scientific">Pseudooceanicola algae</name>
    <dbReference type="NCBI Taxonomy" id="1537215"/>
    <lineage>
        <taxon>Bacteria</taxon>
        <taxon>Pseudomonadati</taxon>
        <taxon>Pseudomonadota</taxon>
        <taxon>Alphaproteobacteria</taxon>
        <taxon>Rhodobacterales</taxon>
        <taxon>Paracoccaceae</taxon>
        <taxon>Pseudooceanicola</taxon>
    </lineage>
</organism>
<dbReference type="GO" id="GO:0043190">
    <property type="term" value="C:ATP-binding cassette (ABC) transporter complex"/>
    <property type="evidence" value="ECO:0007669"/>
    <property type="project" value="InterPro"/>
</dbReference>
<dbReference type="Proteomes" id="UP000283786">
    <property type="component" value="Chromosome"/>
</dbReference>
<name>A0A418SI87_9RHOB</name>
<evidence type="ECO:0000259" key="1">
    <source>
        <dbReference type="Pfam" id="PF04069"/>
    </source>
</evidence>
<dbReference type="GO" id="GO:0042597">
    <property type="term" value="C:periplasmic space"/>
    <property type="evidence" value="ECO:0007669"/>
    <property type="project" value="InterPro"/>
</dbReference>
<dbReference type="Gene3D" id="3.40.190.100">
    <property type="entry name" value="Glycine betaine-binding periplasmic protein, domain 2"/>
    <property type="match status" value="1"/>
</dbReference>
<gene>
    <name evidence="2" type="ORF">PSAL_001770</name>
</gene>
<evidence type="ECO:0000313" key="3">
    <source>
        <dbReference type="Proteomes" id="UP000283786"/>
    </source>
</evidence>
<sequence>MTKTLLMMTSALAVSATAAYADCGDVSFSDVGWTDITTTTAATKQVLEALGYDVDVKVLSVPVTFASLESDDVDIFLGNWMPAQNGAIGPYLESGEIESVATNLTGTKYTLAVPAYTYEKGLETYADIAKFRDELDEKIYGIEPGNEGNAYLVSLTEENTHDLDGFDVVESSEQGMLSMVRRAYDKQEDIVFLGWEPHPMNANFDLKYLTGGEDFFGGEGVVNTVTRKGYSEECPNVGAFLSNLTFSLPMENAVMGEILNEGADADEATMEWMKANPDAVLAWVDGVTTADGGDGTAAVQAMLDD</sequence>
<dbReference type="CDD" id="cd13640">
    <property type="entry name" value="PBP2_ChoX"/>
    <property type="match status" value="1"/>
</dbReference>
<accession>A0A418SI87</accession>
<dbReference type="InterPro" id="IPR017783">
    <property type="entry name" value="ABC_choline_sub-bd"/>
</dbReference>
<dbReference type="InterPro" id="IPR007210">
    <property type="entry name" value="ABC_Gly_betaine_transp_sub-bd"/>
</dbReference>
<dbReference type="GO" id="GO:0022857">
    <property type="term" value="F:transmembrane transporter activity"/>
    <property type="evidence" value="ECO:0007669"/>
    <property type="project" value="InterPro"/>
</dbReference>
<proteinExistence type="predicted"/>
<keyword evidence="3" id="KW-1185">Reference proteome</keyword>
<reference evidence="2 3" key="1">
    <citation type="submission" date="2020-08" db="EMBL/GenBank/DDBJ databases">
        <title>Genome sequence of Rhodobacteraceae bacterium Lw-13e.</title>
        <authorList>
            <person name="Poehlein A."/>
            <person name="Wolter L."/>
            <person name="Daniel R."/>
            <person name="Brinkhoff T."/>
        </authorList>
    </citation>
    <scope>NUCLEOTIDE SEQUENCE [LARGE SCALE GENOMIC DNA]</scope>
    <source>
        <strain evidence="2 3">Lw-13e</strain>
    </source>
</reference>
<dbReference type="OrthoDB" id="9787902at2"/>
<dbReference type="GO" id="GO:0033265">
    <property type="term" value="F:choline binding"/>
    <property type="evidence" value="ECO:0007669"/>
    <property type="project" value="InterPro"/>
</dbReference>
<dbReference type="RefSeq" id="WP_119838650.1">
    <property type="nucleotide sequence ID" value="NZ_CP060436.1"/>
</dbReference>
<dbReference type="GO" id="GO:0015871">
    <property type="term" value="P:choline transport"/>
    <property type="evidence" value="ECO:0007669"/>
    <property type="project" value="InterPro"/>
</dbReference>
<evidence type="ECO:0000313" key="2">
    <source>
        <dbReference type="EMBL" id="QPM88974.1"/>
    </source>
</evidence>
<dbReference type="AlphaFoldDB" id="A0A418SI87"/>